<feature type="region of interest" description="Disordered" evidence="4">
    <location>
        <begin position="35"/>
        <end position="66"/>
    </location>
</feature>
<evidence type="ECO:0000313" key="7">
    <source>
        <dbReference type="Proteomes" id="UP001176940"/>
    </source>
</evidence>
<reference evidence="6" key="1">
    <citation type="submission" date="2023-07" db="EMBL/GenBank/DDBJ databases">
        <authorList>
            <person name="Stuckert A."/>
        </authorList>
    </citation>
    <scope>NUCLEOTIDE SEQUENCE</scope>
</reference>
<keyword evidence="1" id="KW-0732">Signal</keyword>
<evidence type="ECO:0000256" key="3">
    <source>
        <dbReference type="SAM" id="Coils"/>
    </source>
</evidence>
<keyword evidence="2" id="KW-1015">Disulfide bond</keyword>
<feature type="coiled-coil region" evidence="3">
    <location>
        <begin position="158"/>
        <end position="202"/>
    </location>
</feature>
<accession>A0ABN9KQP6</accession>
<protein>
    <recommendedName>
        <fullName evidence="5">EMI domain-containing protein</fullName>
    </recommendedName>
</protein>
<keyword evidence="7" id="KW-1185">Reference proteome</keyword>
<name>A0ABN9KQP6_9NEOB</name>
<sequence length="210" mass="23904">MGYKVGFRPRYVTSFKVVTEMEWRCCPGFKGEDCKEGPADKAKQIPINTPRPSGGKKDTELNGQQYKPLDSKKDFQELNAAQEKKIQTLEEEMLRLTQTVIDLQTSLTGVNENLKITVQEDTSKFLNTWLNNLTPTASATGGKTEYYLPGFTGSAEKEDGLKDLVSELTSAREELEKKTDQIEELTRTINLYEERLIDIEEMCLVNHQQR</sequence>
<proteinExistence type="predicted"/>
<keyword evidence="3" id="KW-0175">Coiled coil</keyword>
<gene>
    <name evidence="6" type="ORF">RIMI_LOCUS1050374</name>
</gene>
<dbReference type="PROSITE" id="PS51041">
    <property type="entry name" value="EMI"/>
    <property type="match status" value="1"/>
</dbReference>
<dbReference type="Proteomes" id="UP001176940">
    <property type="component" value="Unassembled WGS sequence"/>
</dbReference>
<feature type="domain" description="EMI" evidence="5">
    <location>
        <begin position="1"/>
        <end position="36"/>
    </location>
</feature>
<evidence type="ECO:0000256" key="2">
    <source>
        <dbReference type="ARBA" id="ARBA00023157"/>
    </source>
</evidence>
<evidence type="ECO:0000256" key="1">
    <source>
        <dbReference type="ARBA" id="ARBA00022729"/>
    </source>
</evidence>
<feature type="coiled-coil region" evidence="3">
    <location>
        <begin position="72"/>
        <end position="106"/>
    </location>
</feature>
<evidence type="ECO:0000259" key="5">
    <source>
        <dbReference type="PROSITE" id="PS51041"/>
    </source>
</evidence>
<evidence type="ECO:0000313" key="6">
    <source>
        <dbReference type="EMBL" id="CAJ0919501.1"/>
    </source>
</evidence>
<dbReference type="Pfam" id="PF07546">
    <property type="entry name" value="EMI"/>
    <property type="match status" value="1"/>
</dbReference>
<dbReference type="EMBL" id="CAUEEQ010001336">
    <property type="protein sequence ID" value="CAJ0919501.1"/>
    <property type="molecule type" value="Genomic_DNA"/>
</dbReference>
<dbReference type="InterPro" id="IPR011489">
    <property type="entry name" value="EMI_domain"/>
</dbReference>
<comment type="caution">
    <text evidence="6">The sequence shown here is derived from an EMBL/GenBank/DDBJ whole genome shotgun (WGS) entry which is preliminary data.</text>
</comment>
<organism evidence="6 7">
    <name type="scientific">Ranitomeya imitator</name>
    <name type="common">mimic poison frog</name>
    <dbReference type="NCBI Taxonomy" id="111125"/>
    <lineage>
        <taxon>Eukaryota</taxon>
        <taxon>Metazoa</taxon>
        <taxon>Chordata</taxon>
        <taxon>Craniata</taxon>
        <taxon>Vertebrata</taxon>
        <taxon>Euteleostomi</taxon>
        <taxon>Amphibia</taxon>
        <taxon>Batrachia</taxon>
        <taxon>Anura</taxon>
        <taxon>Neobatrachia</taxon>
        <taxon>Hyloidea</taxon>
        <taxon>Dendrobatidae</taxon>
        <taxon>Dendrobatinae</taxon>
        <taxon>Ranitomeya</taxon>
    </lineage>
</organism>
<evidence type="ECO:0000256" key="4">
    <source>
        <dbReference type="SAM" id="MobiDB-lite"/>
    </source>
</evidence>